<dbReference type="InterPro" id="IPR004312">
    <property type="entry name" value="ATHILA_Orf1_C"/>
</dbReference>
<accession>A0A2T7ED98</accession>
<evidence type="ECO:0000259" key="2">
    <source>
        <dbReference type="Pfam" id="PF03078"/>
    </source>
</evidence>
<name>A0A2T7ED98_9POAL</name>
<proteinExistence type="predicted"/>
<dbReference type="Pfam" id="PF03078">
    <property type="entry name" value="ATHILA"/>
    <property type="match status" value="1"/>
</dbReference>
<dbReference type="Gramene" id="PUZ65806">
    <property type="protein sequence ID" value="PUZ65806"/>
    <property type="gene ID" value="GQ55_3G254900"/>
</dbReference>
<evidence type="ECO:0000256" key="1">
    <source>
        <dbReference type="SAM" id="MobiDB-lite"/>
    </source>
</evidence>
<protein>
    <recommendedName>
        <fullName evidence="2">Arabidopsis retrotransposon Orf1 C-terminal domain-containing protein</fullName>
    </recommendedName>
</protein>
<keyword evidence="4" id="KW-1185">Reference proteome</keyword>
<organism evidence="3 4">
    <name type="scientific">Panicum hallii var. hallii</name>
    <dbReference type="NCBI Taxonomy" id="1504633"/>
    <lineage>
        <taxon>Eukaryota</taxon>
        <taxon>Viridiplantae</taxon>
        <taxon>Streptophyta</taxon>
        <taxon>Embryophyta</taxon>
        <taxon>Tracheophyta</taxon>
        <taxon>Spermatophyta</taxon>
        <taxon>Magnoliopsida</taxon>
        <taxon>Liliopsida</taxon>
        <taxon>Poales</taxon>
        <taxon>Poaceae</taxon>
        <taxon>PACMAD clade</taxon>
        <taxon>Panicoideae</taxon>
        <taxon>Panicodae</taxon>
        <taxon>Paniceae</taxon>
        <taxon>Panicinae</taxon>
        <taxon>Panicum</taxon>
        <taxon>Panicum sect. Panicum</taxon>
    </lineage>
</organism>
<reference evidence="3 4" key="1">
    <citation type="submission" date="2018-04" db="EMBL/GenBank/DDBJ databases">
        <title>WGS assembly of Panicum hallii var. hallii HAL2.</title>
        <authorList>
            <person name="Lovell J."/>
            <person name="Jenkins J."/>
            <person name="Lowry D."/>
            <person name="Mamidi S."/>
            <person name="Sreedasyam A."/>
            <person name="Weng X."/>
            <person name="Barry K."/>
            <person name="Bonette J."/>
            <person name="Campitelli B."/>
            <person name="Daum C."/>
            <person name="Gordon S."/>
            <person name="Gould B."/>
            <person name="Lipzen A."/>
            <person name="MacQueen A."/>
            <person name="Palacio-Mejia J."/>
            <person name="Plott C."/>
            <person name="Shakirov E."/>
            <person name="Shu S."/>
            <person name="Yoshinaga Y."/>
            <person name="Zane M."/>
            <person name="Rokhsar D."/>
            <person name="Grimwood J."/>
            <person name="Schmutz J."/>
            <person name="Juenger T."/>
        </authorList>
    </citation>
    <scope>NUCLEOTIDE SEQUENCE [LARGE SCALE GENOMIC DNA]</scope>
    <source>
        <strain evidence="4">cv. HAL2</strain>
    </source>
</reference>
<evidence type="ECO:0000313" key="4">
    <source>
        <dbReference type="Proteomes" id="UP000244336"/>
    </source>
</evidence>
<dbReference type="Proteomes" id="UP000244336">
    <property type="component" value="Chromosome 3"/>
</dbReference>
<gene>
    <name evidence="3" type="ORF">GQ55_3G254900</name>
</gene>
<evidence type="ECO:0000313" key="3">
    <source>
        <dbReference type="EMBL" id="PUZ65806.1"/>
    </source>
</evidence>
<sequence length="449" mass="50117">MLLLGGMRSTRGSSMWYTEPQGHTEEPPVPPRHSTRSSAPPPYEPKRSKHGFMIKLVEEEERLGHLEGRMVANVDFDNGALQVLGFYTDIYQILSNLGWVQFFDGVSTDTHMEFALEMFMTMAPVIQEGVSCLSFRLKDEEQLVPYEYIRELLGFKKEAPEQVNVQVNVLEEFWGMISEEANRQRNTIRNPIIGIFHSWMSKRILGRMRETKVTDMELNWLYAGMIARQTIDPSYVMINRWACEAISGTGDTVLGCYLTMIAISLKPTIRRNPKFLLVGTSLGIEYMKHGKYISGDERRGYKLAKVNVPLPNIRLRLFIEGRENLLEEGLLVPAKKNKRERIIEEGSSSAAQGVGGAAYHASGQQYGGIPMPQYGGVPTPPYGGIPPPHYGSVPMQAWGSGAAMPPPPPPYVVPNTAFAAPYAHLPQPEQSVAIIGGYVERNMQDAAAI</sequence>
<dbReference type="AlphaFoldDB" id="A0A2T7ED98"/>
<feature type="region of interest" description="Disordered" evidence="1">
    <location>
        <begin position="1"/>
        <end position="48"/>
    </location>
</feature>
<dbReference type="EMBL" id="CM009751">
    <property type="protein sequence ID" value="PUZ65806.1"/>
    <property type="molecule type" value="Genomic_DNA"/>
</dbReference>
<feature type="domain" description="Arabidopsis retrotransposon Orf1 C-terminal" evidence="2">
    <location>
        <begin position="116"/>
        <end position="224"/>
    </location>
</feature>